<dbReference type="InterPro" id="IPR003754">
    <property type="entry name" value="4pyrrol_synth_uPrphyn_synth"/>
</dbReference>
<dbReference type="InterPro" id="IPR039793">
    <property type="entry name" value="UROS/Hem4"/>
</dbReference>
<dbReference type="SUPFAM" id="SSF69618">
    <property type="entry name" value="HemD-like"/>
    <property type="match status" value="1"/>
</dbReference>
<dbReference type="EMBL" id="JF292580">
    <property type="protein sequence ID" value="AEA86531.1"/>
    <property type="molecule type" value="mRNA"/>
</dbReference>
<dbReference type="Gene3D" id="3.40.50.10090">
    <property type="match status" value="2"/>
</dbReference>
<reference evidence="2" key="1">
    <citation type="journal article" date="2011" name="Genome Biol. Evol.">
        <title>Sequence evidence for the presence of two tetrapyrrole pathways in Euglena gracilis.</title>
        <authorList>
            <person name="Koreny L."/>
            <person name="Obornik M."/>
        </authorList>
    </citation>
    <scope>NUCLEOTIDE SEQUENCE</scope>
    <source>
        <strain evidence="2">Z</strain>
    </source>
</reference>
<proteinExistence type="evidence at transcript level"/>
<organism evidence="2">
    <name type="scientific">Euglena gracilis</name>
    <dbReference type="NCBI Taxonomy" id="3039"/>
    <lineage>
        <taxon>Eukaryota</taxon>
        <taxon>Discoba</taxon>
        <taxon>Euglenozoa</taxon>
        <taxon>Euglenida</taxon>
        <taxon>Spirocuta</taxon>
        <taxon>Euglenophyceae</taxon>
        <taxon>Euglenales</taxon>
        <taxon>Euglenaceae</taxon>
        <taxon>Euglena</taxon>
    </lineage>
</organism>
<protein>
    <submittedName>
        <fullName evidence="2">Uroporphyrinogen-III synthase</fullName>
    </submittedName>
</protein>
<name>F5BT19_EUGGR</name>
<dbReference type="UniPathway" id="UPA00251">
    <property type="reaction ID" value="UER00320"/>
</dbReference>
<dbReference type="GO" id="GO:0006780">
    <property type="term" value="P:uroporphyrinogen III biosynthetic process"/>
    <property type="evidence" value="ECO:0007669"/>
    <property type="project" value="InterPro"/>
</dbReference>
<sequence>VLRFEFLRPAELRAALAQGGHGAMVVTSFRSCDSLRWALAAEGVAASREQLLRDFPVFGVGPRTCGALRKLGFRNVTGDDTGEATQLGPMVIDFWRSHLQPRKLLLLRGDKALETLPLLFTQAAIPFDGIVTYNTLEGASEEAIQQLRAIPGLGTSDWVGLFSPSGVRAVAALRRGVPGFDHVRKASIGKTTSAAIEKELGEVAEAVAEKPNPEKLLDAIQTFDSTSM</sequence>
<dbReference type="CDD" id="cd06578">
    <property type="entry name" value="HemD"/>
    <property type="match status" value="1"/>
</dbReference>
<feature type="domain" description="Tetrapyrrole biosynthesis uroporphyrinogen III synthase" evidence="1">
    <location>
        <begin position="5"/>
        <end position="217"/>
    </location>
</feature>
<dbReference type="PANTHER" id="PTHR12390:SF0">
    <property type="entry name" value="UROPORPHYRINOGEN-III SYNTHASE"/>
    <property type="match status" value="1"/>
</dbReference>
<dbReference type="PANTHER" id="PTHR12390">
    <property type="entry name" value="UROPORPHYRINOGEN III SYNTHASE"/>
    <property type="match status" value="1"/>
</dbReference>
<evidence type="ECO:0000313" key="2">
    <source>
        <dbReference type="EMBL" id="AEA86531.1"/>
    </source>
</evidence>
<accession>F5BT19</accession>
<dbReference type="InterPro" id="IPR036108">
    <property type="entry name" value="4pyrrol_syn_uPrphyn_synt_sf"/>
</dbReference>
<evidence type="ECO:0000259" key="1">
    <source>
        <dbReference type="Pfam" id="PF02602"/>
    </source>
</evidence>
<dbReference type="GO" id="GO:0006782">
    <property type="term" value="P:protoporphyrinogen IX biosynthetic process"/>
    <property type="evidence" value="ECO:0007669"/>
    <property type="project" value="UniProtKB-UniPathway"/>
</dbReference>
<dbReference type="GO" id="GO:0005829">
    <property type="term" value="C:cytosol"/>
    <property type="evidence" value="ECO:0007669"/>
    <property type="project" value="TreeGrafter"/>
</dbReference>
<dbReference type="Pfam" id="PF02602">
    <property type="entry name" value="HEM4"/>
    <property type="match status" value="1"/>
</dbReference>
<dbReference type="GO" id="GO:0004852">
    <property type="term" value="F:uroporphyrinogen-III synthase activity"/>
    <property type="evidence" value="ECO:0007669"/>
    <property type="project" value="InterPro"/>
</dbReference>
<dbReference type="AlphaFoldDB" id="F5BT19"/>
<feature type="non-terminal residue" evidence="2">
    <location>
        <position position="1"/>
    </location>
</feature>